<feature type="domain" description="SMP-LTD" evidence="18">
    <location>
        <begin position="119"/>
        <end position="298"/>
    </location>
</feature>
<dbReference type="InterPro" id="IPR039010">
    <property type="entry name" value="Synaptotagmin_SMP"/>
</dbReference>
<evidence type="ECO:0000313" key="19">
    <source>
        <dbReference type="Ensembl" id="ENSOTSP00005141332.1"/>
    </source>
</evidence>
<dbReference type="GO" id="GO:0005544">
    <property type="term" value="F:calcium-dependent phospholipid binding"/>
    <property type="evidence" value="ECO:0007669"/>
    <property type="project" value="TreeGrafter"/>
</dbReference>
<dbReference type="SMART" id="SM00239">
    <property type="entry name" value="C2"/>
    <property type="match status" value="3"/>
</dbReference>
<comment type="similarity">
    <text evidence="3">Belongs to the extended synaptotagmin family.</text>
</comment>
<feature type="region of interest" description="Disordered" evidence="15">
    <location>
        <begin position="1"/>
        <end position="30"/>
    </location>
</feature>
<dbReference type="PROSITE" id="PS51847">
    <property type="entry name" value="SMP"/>
    <property type="match status" value="1"/>
</dbReference>
<keyword evidence="13" id="KW-0446">Lipid-binding</keyword>
<dbReference type="PANTHER" id="PTHR45761">
    <property type="entry name" value="EXTENDED SYNAPTOTAGMIN-LIKE PROTEIN 2, ISOFORM C"/>
    <property type="match status" value="1"/>
</dbReference>
<dbReference type="GO" id="GO:0005886">
    <property type="term" value="C:plasma membrane"/>
    <property type="evidence" value="ECO:0007669"/>
    <property type="project" value="UniProtKB-SubCell"/>
</dbReference>
<evidence type="ECO:0000256" key="11">
    <source>
        <dbReference type="ARBA" id="ARBA00022989"/>
    </source>
</evidence>
<dbReference type="InterPro" id="IPR035892">
    <property type="entry name" value="C2_domain_sf"/>
</dbReference>
<keyword evidence="9" id="KW-0256">Endoplasmic reticulum</keyword>
<evidence type="ECO:0000256" key="1">
    <source>
        <dbReference type="ARBA" id="ARBA00004202"/>
    </source>
</evidence>
<feature type="domain" description="C2" evidence="17">
    <location>
        <begin position="455"/>
        <end position="570"/>
    </location>
</feature>
<dbReference type="GO" id="GO:0031210">
    <property type="term" value="F:phosphatidylcholine binding"/>
    <property type="evidence" value="ECO:0007669"/>
    <property type="project" value="TreeGrafter"/>
</dbReference>
<protein>
    <recommendedName>
        <fullName evidence="21">Extended synaptotagmin-like protein 1a</fullName>
    </recommendedName>
</protein>
<dbReference type="InterPro" id="IPR000008">
    <property type="entry name" value="C2_dom"/>
</dbReference>
<evidence type="ECO:0000256" key="16">
    <source>
        <dbReference type="SAM" id="Phobius"/>
    </source>
</evidence>
<keyword evidence="11 16" id="KW-1133">Transmembrane helix</keyword>
<keyword evidence="5" id="KW-1003">Cell membrane</keyword>
<evidence type="ECO:0000313" key="20">
    <source>
        <dbReference type="Proteomes" id="UP000694402"/>
    </source>
</evidence>
<reference evidence="19" key="3">
    <citation type="submission" date="2025-09" db="UniProtKB">
        <authorList>
            <consortium name="Ensembl"/>
        </authorList>
    </citation>
    <scope>IDENTIFICATION</scope>
</reference>
<evidence type="ECO:0000259" key="18">
    <source>
        <dbReference type="PROSITE" id="PS51847"/>
    </source>
</evidence>
<evidence type="ECO:0000256" key="4">
    <source>
        <dbReference type="ARBA" id="ARBA00022448"/>
    </source>
</evidence>
<evidence type="ECO:0000256" key="13">
    <source>
        <dbReference type="ARBA" id="ARBA00023121"/>
    </source>
</evidence>
<keyword evidence="7" id="KW-0479">Metal-binding</keyword>
<dbReference type="InterPro" id="IPR037733">
    <property type="entry name" value="Ext_Synaptotagmin_C2A"/>
</dbReference>
<dbReference type="FunFam" id="2.60.40.150:FF:000025">
    <property type="entry name" value="Extended synaptotagmin 2"/>
    <property type="match status" value="1"/>
</dbReference>
<name>A0AAZ3RI92_ONCTS</name>
<dbReference type="GO" id="GO:0005509">
    <property type="term" value="F:calcium ion binding"/>
    <property type="evidence" value="ECO:0007669"/>
    <property type="project" value="TreeGrafter"/>
</dbReference>
<reference evidence="19" key="2">
    <citation type="submission" date="2025-08" db="UniProtKB">
        <authorList>
            <consortium name="Ensembl"/>
        </authorList>
    </citation>
    <scope>IDENTIFICATION</scope>
</reference>
<dbReference type="InterPro" id="IPR031468">
    <property type="entry name" value="SMP_LBD"/>
</dbReference>
<accession>A0AAZ3RI92</accession>
<dbReference type="Proteomes" id="UP000694402">
    <property type="component" value="Unassembled WGS sequence"/>
</dbReference>
<evidence type="ECO:0000256" key="8">
    <source>
        <dbReference type="ARBA" id="ARBA00022737"/>
    </source>
</evidence>
<evidence type="ECO:0000256" key="12">
    <source>
        <dbReference type="ARBA" id="ARBA00023055"/>
    </source>
</evidence>
<evidence type="ECO:0000256" key="2">
    <source>
        <dbReference type="ARBA" id="ARBA00004477"/>
    </source>
</evidence>
<dbReference type="InterPro" id="IPR037749">
    <property type="entry name" value="Ext_Synaptotagmin_C2B"/>
</dbReference>
<evidence type="ECO:0000259" key="17">
    <source>
        <dbReference type="PROSITE" id="PS50004"/>
    </source>
</evidence>
<dbReference type="SUPFAM" id="SSF49562">
    <property type="entry name" value="C2 domain (Calcium/lipid-binding domain, CaLB)"/>
    <property type="match status" value="4"/>
</dbReference>
<evidence type="ECO:0000256" key="6">
    <source>
        <dbReference type="ARBA" id="ARBA00022692"/>
    </source>
</evidence>
<dbReference type="PANTHER" id="PTHR45761:SF3">
    <property type="entry name" value="EXTENDED SYNAPTOTAGMIN-1"/>
    <property type="match status" value="1"/>
</dbReference>
<keyword evidence="12" id="KW-0445">Lipid transport</keyword>
<evidence type="ECO:0000256" key="7">
    <source>
        <dbReference type="ARBA" id="ARBA00022723"/>
    </source>
</evidence>
<evidence type="ECO:0000256" key="15">
    <source>
        <dbReference type="SAM" id="MobiDB-lite"/>
    </source>
</evidence>
<feature type="region of interest" description="Disordered" evidence="15">
    <location>
        <begin position="597"/>
        <end position="642"/>
    </location>
</feature>
<dbReference type="Pfam" id="PF00168">
    <property type="entry name" value="C2"/>
    <property type="match status" value="4"/>
</dbReference>
<dbReference type="GO" id="GO:0005789">
    <property type="term" value="C:endoplasmic reticulum membrane"/>
    <property type="evidence" value="ECO:0007669"/>
    <property type="project" value="UniProtKB-SubCell"/>
</dbReference>
<reference evidence="20" key="1">
    <citation type="journal article" date="2018" name="PLoS ONE">
        <title>Chinook salmon (Oncorhynchus tshawytscha) genome and transcriptome.</title>
        <authorList>
            <person name="Christensen K.A."/>
            <person name="Leong J.S."/>
            <person name="Sakhrani D."/>
            <person name="Biagi C.A."/>
            <person name="Minkley D.R."/>
            <person name="Withler R.E."/>
            <person name="Rondeau E.B."/>
            <person name="Koop B.F."/>
            <person name="Devlin R.H."/>
        </authorList>
    </citation>
    <scope>NUCLEOTIDE SEQUENCE [LARGE SCALE GENOMIC DNA]</scope>
</reference>
<evidence type="ECO:0008006" key="21">
    <source>
        <dbReference type="Google" id="ProtNLM"/>
    </source>
</evidence>
<dbReference type="PROSITE" id="PS50004">
    <property type="entry name" value="C2"/>
    <property type="match status" value="3"/>
</dbReference>
<comment type="subcellular location">
    <subcellularLocation>
        <location evidence="1">Cell membrane</location>
        <topology evidence="1">Peripheral membrane protein</topology>
    </subcellularLocation>
    <subcellularLocation>
        <location evidence="2">Endoplasmic reticulum membrane</location>
        <topology evidence="2">Multi-pass membrane protein</topology>
    </subcellularLocation>
</comment>
<feature type="transmembrane region" description="Helical" evidence="16">
    <location>
        <begin position="230"/>
        <end position="250"/>
    </location>
</feature>
<dbReference type="Ensembl" id="ENSOTST00005139986.1">
    <property type="protein sequence ID" value="ENSOTSP00005141332.1"/>
    <property type="gene ID" value="ENSOTSG00005029022.2"/>
</dbReference>
<evidence type="ECO:0000256" key="10">
    <source>
        <dbReference type="ARBA" id="ARBA00022837"/>
    </source>
</evidence>
<dbReference type="GO" id="GO:0061817">
    <property type="term" value="P:endoplasmic reticulum-plasma membrane tethering"/>
    <property type="evidence" value="ECO:0007669"/>
    <property type="project" value="InterPro"/>
</dbReference>
<feature type="transmembrane region" description="Helical" evidence="16">
    <location>
        <begin position="52"/>
        <end position="75"/>
    </location>
</feature>
<proteinExistence type="inferred from homology"/>
<dbReference type="GO" id="GO:0008429">
    <property type="term" value="F:phosphatidylethanolamine binding"/>
    <property type="evidence" value="ECO:0007669"/>
    <property type="project" value="TreeGrafter"/>
</dbReference>
<keyword evidence="20" id="KW-1185">Reference proteome</keyword>
<dbReference type="CDD" id="cd08391">
    <property type="entry name" value="C2A_C2C_Synaptotagmin_like"/>
    <property type="match status" value="1"/>
</dbReference>
<keyword evidence="6 16" id="KW-0812">Transmembrane</keyword>
<keyword evidence="10" id="KW-0106">Calcium</keyword>
<evidence type="ECO:0000256" key="3">
    <source>
        <dbReference type="ARBA" id="ARBA00005867"/>
    </source>
</evidence>
<keyword evidence="14 16" id="KW-0472">Membrane</keyword>
<evidence type="ECO:0000256" key="14">
    <source>
        <dbReference type="ARBA" id="ARBA00023136"/>
    </source>
</evidence>
<dbReference type="GeneTree" id="ENSGT00940000156561"/>
<dbReference type="Pfam" id="PF17047">
    <property type="entry name" value="SMP_LBD"/>
    <property type="match status" value="1"/>
</dbReference>
<keyword evidence="4" id="KW-0813">Transport</keyword>
<dbReference type="Gene3D" id="2.60.40.150">
    <property type="entry name" value="C2 domain"/>
    <property type="match status" value="4"/>
</dbReference>
<evidence type="ECO:0000256" key="5">
    <source>
        <dbReference type="ARBA" id="ARBA00022475"/>
    </source>
</evidence>
<evidence type="ECO:0000256" key="9">
    <source>
        <dbReference type="ARBA" id="ARBA00022824"/>
    </source>
</evidence>
<organism evidence="19 20">
    <name type="scientific">Oncorhynchus tshawytscha</name>
    <name type="common">Chinook salmon</name>
    <name type="synonym">Salmo tshawytscha</name>
    <dbReference type="NCBI Taxonomy" id="74940"/>
    <lineage>
        <taxon>Eukaryota</taxon>
        <taxon>Metazoa</taxon>
        <taxon>Chordata</taxon>
        <taxon>Craniata</taxon>
        <taxon>Vertebrata</taxon>
        <taxon>Euteleostomi</taxon>
        <taxon>Actinopterygii</taxon>
        <taxon>Neopterygii</taxon>
        <taxon>Teleostei</taxon>
        <taxon>Protacanthopterygii</taxon>
        <taxon>Salmoniformes</taxon>
        <taxon>Salmonidae</taxon>
        <taxon>Salmoninae</taxon>
        <taxon>Oncorhynchus</taxon>
    </lineage>
</organism>
<dbReference type="FunFam" id="2.60.40.150:FF:000106">
    <property type="entry name" value="extended synaptotagmin-1 isoform X1"/>
    <property type="match status" value="1"/>
</dbReference>
<dbReference type="AlphaFoldDB" id="A0AAZ3RI92"/>
<dbReference type="InterPro" id="IPR051634">
    <property type="entry name" value="Extended_Synaptotagmin"/>
</dbReference>
<sequence length="847" mass="94795">MPAVDGSPSMGTGSGAADSALPEEMQPPKPPGQHAVTVLWSFGKFLATLLPVYLAGYFGFSISLVLFGLMVYIGWKHSRNEKVMRLRSAMFVLENERAYTTARAFMSKQELPPWVNFPDVEKVEWMNQILQQAWPFVGQYLEKLLVETITPAIRASNTHLQSLSFTTVNLGEKVLTRVVGVKAHTEHDKRQVLLDLYISYAGDVEINVEIKKYFCKAGVKGIQLHGKLRVILEPLIGDVPLVGAITMFFIRRPKLDINWTGLTNMLDIPGLNAMSDTMIMDAIASYLVLPNRLTIPLVADLHVAQLRSPLPRGVVRIHLLEAEELTAKDTVIKGIIDGKSDPYAVLRVGTQTFTSHTVDSNLNPQWREMFEVIVHEVPGQELEVEVFDKDQNQDDFLGRVKMDLDVVHKARVVDEVTVSFCLQTLISSYLFCFDQVHHIHIPETLLSVSPCDQVIQRNRNMTCKTGDPPSAAILSVYLDRAQDLPRKKGIKDPSPMVQLSVQNTTKESRICYLTSDPVWEDAFTFYIQDPRKQELYIHVKDDDRALSLGSLSIPLTRLLASPDLSMDQWFQLDNSGRIYINAVLRVLHLNEDASLTSSVSPHLPSPGAGHGDGGTTSEVALRGVGGAPKPEPTRPQQTTPDSDFASEGVLRIHLAEASNLIAKDNFIGGMVKGKSDPYVKIRVAGVTFRTVLDIHTPLCPQIILTQLPGQEIQFELFDKDLDQDDFLGSLSPSSLFTSRGLPACGSAKDSSDPYVSFILLPDKNRTTKRKTITKKRDLNPEFNERFDFDFTLEECMQRRLDLTVKNNVSFMSRERELIGKVLFFGHTYSFKGFSTLYNISEDIKTMK</sequence>
<keyword evidence="8" id="KW-0677">Repeat</keyword>
<feature type="domain" description="C2" evidence="17">
    <location>
        <begin position="628"/>
        <end position="838"/>
    </location>
</feature>
<dbReference type="GO" id="GO:0006869">
    <property type="term" value="P:lipid transport"/>
    <property type="evidence" value="ECO:0007669"/>
    <property type="project" value="UniProtKB-KW"/>
</dbReference>
<dbReference type="CDD" id="cd04050">
    <property type="entry name" value="C2B_Synaptotagmin-like"/>
    <property type="match status" value="1"/>
</dbReference>
<feature type="domain" description="C2" evidence="17">
    <location>
        <begin position="297"/>
        <end position="417"/>
    </location>
</feature>
<dbReference type="GO" id="GO:0035091">
    <property type="term" value="F:phosphatidylinositol binding"/>
    <property type="evidence" value="ECO:0007669"/>
    <property type="project" value="TreeGrafter"/>
</dbReference>